<dbReference type="InterPro" id="IPR051532">
    <property type="entry name" value="Ester_Hydrolysis_Enzymes"/>
</dbReference>
<dbReference type="Pfam" id="PF13472">
    <property type="entry name" value="Lipase_GDSL_2"/>
    <property type="match status" value="1"/>
</dbReference>
<dbReference type="SUPFAM" id="SSF52266">
    <property type="entry name" value="SGNH hydrolase"/>
    <property type="match status" value="1"/>
</dbReference>
<sequence>MMRIVEKIRQKNENYHSGPIPTIVFLGDSVTHGCFEVIEGTKRTLEVVCDFEAVYHNQFKKILSMVFPFAPINIVNAGISGDTAQSGLQRLERDVLRFNPDLVVVCYGLNDSNKGKEYLNEYLNGLAGIFLELKKNDIEVIFLTPNMKNTYISPAIKSLPLIEMAKLNMESQINGTLDLYIDSAKELCQKENVVVCDCYEKWKKLYHSGVDTTNLLSNFINHPNRPMHKLFAWSLFETIMF</sequence>
<dbReference type="AlphaFoldDB" id="A0A3T0D470"/>
<dbReference type="EMBL" id="CP034791">
    <property type="protein sequence ID" value="AZT89846.1"/>
    <property type="molecule type" value="Genomic_DNA"/>
</dbReference>
<dbReference type="Proteomes" id="UP000282930">
    <property type="component" value="Chromosome"/>
</dbReference>
<feature type="domain" description="SGNH hydrolase-type esterase" evidence="1">
    <location>
        <begin position="25"/>
        <end position="229"/>
    </location>
</feature>
<evidence type="ECO:0000259" key="1">
    <source>
        <dbReference type="Pfam" id="PF13472"/>
    </source>
</evidence>
<dbReference type="InterPro" id="IPR036514">
    <property type="entry name" value="SGNH_hydro_sf"/>
</dbReference>
<dbReference type="GO" id="GO:0004622">
    <property type="term" value="F:phosphatidylcholine lysophospholipase activity"/>
    <property type="evidence" value="ECO:0007669"/>
    <property type="project" value="TreeGrafter"/>
</dbReference>
<organism evidence="2 3">
    <name type="scientific">Caldicellulosiruptor changbaiensis</name>
    <dbReference type="NCBI Taxonomy" id="1222016"/>
    <lineage>
        <taxon>Bacteria</taxon>
        <taxon>Bacillati</taxon>
        <taxon>Bacillota</taxon>
        <taxon>Bacillota incertae sedis</taxon>
        <taxon>Caldicellulosiruptorales</taxon>
        <taxon>Caldicellulosiruptoraceae</taxon>
        <taxon>Caldicellulosiruptor</taxon>
    </lineage>
</organism>
<accession>A0A3T0D470</accession>
<dbReference type="PANTHER" id="PTHR30383">
    <property type="entry name" value="THIOESTERASE 1/PROTEASE 1/LYSOPHOSPHOLIPASE L1"/>
    <property type="match status" value="1"/>
</dbReference>
<dbReference type="Gene3D" id="3.40.50.1110">
    <property type="entry name" value="SGNH hydrolase"/>
    <property type="match status" value="1"/>
</dbReference>
<name>A0A3T0D470_9FIRM</name>
<reference evidence="2 3" key="1">
    <citation type="submission" date="2018-12" db="EMBL/GenBank/DDBJ databases">
        <title>Genome sequence from the cellulolytic species, Caldicellulosiruptor changbaiensis.</title>
        <authorList>
            <person name="Blumer-Schuette S.E."/>
            <person name="Mendoza C."/>
        </authorList>
    </citation>
    <scope>NUCLEOTIDE SEQUENCE [LARGE SCALE GENOMIC DNA]</scope>
    <source>
        <strain evidence="2 3">CBS-Z</strain>
    </source>
</reference>
<protein>
    <submittedName>
        <fullName evidence="2">GDSL family lipase</fullName>
    </submittedName>
</protein>
<gene>
    <name evidence="2" type="ORF">ELD05_03780</name>
</gene>
<evidence type="ECO:0000313" key="3">
    <source>
        <dbReference type="Proteomes" id="UP000282930"/>
    </source>
</evidence>
<dbReference type="RefSeq" id="WP_127351421.1">
    <property type="nucleotide sequence ID" value="NZ_CP034791.1"/>
</dbReference>
<dbReference type="PANTHER" id="PTHR30383:SF5">
    <property type="entry name" value="SGNH HYDROLASE-TYPE ESTERASE DOMAIN-CONTAINING PROTEIN"/>
    <property type="match status" value="1"/>
</dbReference>
<dbReference type="KEGG" id="ccha:ELD05_03780"/>
<evidence type="ECO:0000313" key="2">
    <source>
        <dbReference type="EMBL" id="AZT89846.1"/>
    </source>
</evidence>
<keyword evidence="3" id="KW-1185">Reference proteome</keyword>
<proteinExistence type="predicted"/>
<dbReference type="InterPro" id="IPR013830">
    <property type="entry name" value="SGNH_hydro"/>
</dbReference>